<feature type="transmembrane region" description="Helical" evidence="8">
    <location>
        <begin position="252"/>
        <end position="269"/>
    </location>
</feature>
<protein>
    <submittedName>
        <fullName evidence="9">ATPase</fullName>
    </submittedName>
</protein>
<keyword evidence="3" id="KW-1003">Cell membrane</keyword>
<evidence type="ECO:0000256" key="4">
    <source>
        <dbReference type="ARBA" id="ARBA00022692"/>
    </source>
</evidence>
<evidence type="ECO:0000256" key="7">
    <source>
        <dbReference type="ARBA" id="ARBA00023136"/>
    </source>
</evidence>
<evidence type="ECO:0000256" key="2">
    <source>
        <dbReference type="ARBA" id="ARBA00022448"/>
    </source>
</evidence>
<keyword evidence="4 8" id="KW-0812">Transmembrane</keyword>
<feature type="transmembrane region" description="Helical" evidence="8">
    <location>
        <begin position="319"/>
        <end position="350"/>
    </location>
</feature>
<feature type="transmembrane region" description="Helical" evidence="8">
    <location>
        <begin position="371"/>
        <end position="392"/>
    </location>
</feature>
<proteinExistence type="predicted"/>
<comment type="caution">
    <text evidence="9">The sequence shown here is derived from an EMBL/GenBank/DDBJ whole genome shotgun (WGS) entry which is preliminary data.</text>
</comment>
<comment type="subcellular location">
    <subcellularLocation>
        <location evidence="1">Cell membrane</location>
        <topology evidence="1">Multi-pass membrane protein</topology>
    </subcellularLocation>
</comment>
<dbReference type="GO" id="GO:0030001">
    <property type="term" value="P:metal ion transport"/>
    <property type="evidence" value="ECO:0007669"/>
    <property type="project" value="UniProtKB-ARBA"/>
</dbReference>
<feature type="transmembrane region" description="Helical" evidence="8">
    <location>
        <begin position="145"/>
        <end position="166"/>
    </location>
</feature>
<dbReference type="InParanoid" id="A0A2T0GTA4"/>
<dbReference type="Proteomes" id="UP000239352">
    <property type="component" value="Unassembled WGS sequence"/>
</dbReference>
<dbReference type="EMBL" id="PVSR01000034">
    <property type="protein sequence ID" value="PRW62346.1"/>
    <property type="molecule type" value="Genomic_DNA"/>
</dbReference>
<dbReference type="InterPro" id="IPR003445">
    <property type="entry name" value="Cat_transpt"/>
</dbReference>
<name>A0A2T0GTA4_ACTMO</name>
<feature type="transmembrane region" description="Helical" evidence="8">
    <location>
        <begin position="211"/>
        <end position="231"/>
    </location>
</feature>
<evidence type="ECO:0000256" key="5">
    <source>
        <dbReference type="ARBA" id="ARBA00022989"/>
    </source>
</evidence>
<dbReference type="STRING" id="1050202.GCA_000384035_03605"/>
<keyword evidence="6" id="KW-0406">Ion transport</keyword>
<feature type="transmembrane region" description="Helical" evidence="8">
    <location>
        <begin position="94"/>
        <end position="119"/>
    </location>
</feature>
<evidence type="ECO:0000313" key="10">
    <source>
        <dbReference type="Proteomes" id="UP000239352"/>
    </source>
</evidence>
<organism evidence="9 10">
    <name type="scientific">Actinopolyspora mortivallis</name>
    <dbReference type="NCBI Taxonomy" id="33906"/>
    <lineage>
        <taxon>Bacteria</taxon>
        <taxon>Bacillati</taxon>
        <taxon>Actinomycetota</taxon>
        <taxon>Actinomycetes</taxon>
        <taxon>Actinopolysporales</taxon>
        <taxon>Actinopolysporaceae</taxon>
        <taxon>Actinopolyspora</taxon>
    </lineage>
</organism>
<keyword evidence="5 8" id="KW-1133">Transmembrane helix</keyword>
<dbReference type="PANTHER" id="PTHR32024:SF1">
    <property type="entry name" value="KTR SYSTEM POTASSIUM UPTAKE PROTEIN B"/>
    <property type="match status" value="1"/>
</dbReference>
<sequence>MTPTGDARRGGPAVTQRVAKLLRGLPRASHPARMVVIGFGLAVLVGTVLLKLPVAAQHGSTDWVTAVFTATSAVCVTGLVVVDTAAHWSEFGELVILGLIQVGGLGIMTMASLLGMLVVRRLGLRMRRTAQTETKSLGLGDIRSVIAGVITLSLVIEALVSGALTARFALGYHQPLPHALYFGVFHAVSAFNNAGFALYPDSLERYATDPWVCLPVLVAVVTGGIGFPVLFEVGRRLRGRRRRWSLHAKVTLVTYTALLLVGTVAFTTFEWNNTRTLGGFDTGGKLLAGLFHGITPRTAGFDTVDISDMNPTTMLVTDVLMFVGGGSAGTAGGIKVTTFALLAFVILAEVRGESQVHVAGRRLPASVQRQALTVVLVGVGMVFVATLLLLVLSPFRLDAVLFESVSAFGTVGLSTGITEGLPQPGQLVLVVLMFTGRLGPITLASALALRERGRRYDLPEERPIVG</sequence>
<evidence type="ECO:0000256" key="6">
    <source>
        <dbReference type="ARBA" id="ARBA00023065"/>
    </source>
</evidence>
<dbReference type="PANTHER" id="PTHR32024">
    <property type="entry name" value="TRK SYSTEM POTASSIUM UPTAKE PROTEIN TRKG-RELATED"/>
    <property type="match status" value="1"/>
</dbReference>
<evidence type="ECO:0000313" key="9">
    <source>
        <dbReference type="EMBL" id="PRW62346.1"/>
    </source>
</evidence>
<dbReference type="GO" id="GO:0008324">
    <property type="term" value="F:monoatomic cation transmembrane transporter activity"/>
    <property type="evidence" value="ECO:0007669"/>
    <property type="project" value="InterPro"/>
</dbReference>
<feature type="transmembrane region" description="Helical" evidence="8">
    <location>
        <begin position="427"/>
        <end position="449"/>
    </location>
</feature>
<dbReference type="Pfam" id="PF02386">
    <property type="entry name" value="TrkH"/>
    <property type="match status" value="1"/>
</dbReference>
<dbReference type="GO" id="GO:0005886">
    <property type="term" value="C:plasma membrane"/>
    <property type="evidence" value="ECO:0007669"/>
    <property type="project" value="UniProtKB-SubCell"/>
</dbReference>
<feature type="transmembrane region" description="Helical" evidence="8">
    <location>
        <begin position="32"/>
        <end position="51"/>
    </location>
</feature>
<dbReference type="RefSeq" id="WP_106114721.1">
    <property type="nucleotide sequence ID" value="NZ_PVSR01000034.1"/>
</dbReference>
<evidence type="ECO:0000256" key="3">
    <source>
        <dbReference type="ARBA" id="ARBA00022475"/>
    </source>
</evidence>
<keyword evidence="2" id="KW-0813">Transport</keyword>
<dbReference type="AlphaFoldDB" id="A0A2T0GTA4"/>
<reference evidence="9 10" key="1">
    <citation type="submission" date="2018-03" db="EMBL/GenBank/DDBJ databases">
        <title>Actinopolyspora mortivallis from Sahara, screening for active biomolecules.</title>
        <authorList>
            <person name="Selama O."/>
            <person name="Wellington E.M.H."/>
            <person name="Hacene H."/>
        </authorList>
    </citation>
    <scope>NUCLEOTIDE SEQUENCE [LARGE SCALE GENOMIC DNA]</scope>
    <source>
        <strain evidence="9 10">M5A</strain>
    </source>
</reference>
<keyword evidence="7 8" id="KW-0472">Membrane</keyword>
<accession>A0A2T0GTA4</accession>
<feature type="transmembrane region" description="Helical" evidence="8">
    <location>
        <begin position="63"/>
        <end position="82"/>
    </location>
</feature>
<evidence type="ECO:0000256" key="1">
    <source>
        <dbReference type="ARBA" id="ARBA00004651"/>
    </source>
</evidence>
<gene>
    <name evidence="9" type="ORF">CEP50_15810</name>
</gene>
<keyword evidence="10" id="KW-1185">Reference proteome</keyword>
<evidence type="ECO:0000256" key="8">
    <source>
        <dbReference type="SAM" id="Phobius"/>
    </source>
</evidence>